<dbReference type="Proteomes" id="UP001164459">
    <property type="component" value="Chromosome"/>
</dbReference>
<reference evidence="1" key="1">
    <citation type="submission" date="2022-11" db="EMBL/GenBank/DDBJ databases">
        <title>Minimal conservation of predation-associated metabolite biosynthetic gene clusters underscores biosynthetic potential of Myxococcota including descriptions for ten novel species: Archangium lansinium sp. nov., Myxococcus landrumus sp. nov., Nannocystis bai.</title>
        <authorList>
            <person name="Ahearne A."/>
            <person name="Stevens C."/>
            <person name="Dowd S."/>
        </authorList>
    </citation>
    <scope>NUCLEOTIDE SEQUENCE</scope>
    <source>
        <strain evidence="1">Fl3</strain>
    </source>
</reference>
<keyword evidence="2" id="KW-1185">Reference proteome</keyword>
<evidence type="ECO:0000313" key="2">
    <source>
        <dbReference type="Proteomes" id="UP001164459"/>
    </source>
</evidence>
<organism evidence="1 2">
    <name type="scientific">Nannocystis punicea</name>
    <dbReference type="NCBI Taxonomy" id="2995304"/>
    <lineage>
        <taxon>Bacteria</taxon>
        <taxon>Pseudomonadati</taxon>
        <taxon>Myxococcota</taxon>
        <taxon>Polyangia</taxon>
        <taxon>Nannocystales</taxon>
        <taxon>Nannocystaceae</taxon>
        <taxon>Nannocystis</taxon>
    </lineage>
</organism>
<proteinExistence type="predicted"/>
<name>A0ABY7HAJ4_9BACT</name>
<accession>A0ABY7HAJ4</accession>
<dbReference type="EMBL" id="CP114040">
    <property type="protein sequence ID" value="WAS96115.1"/>
    <property type="molecule type" value="Genomic_DNA"/>
</dbReference>
<evidence type="ECO:0000313" key="1">
    <source>
        <dbReference type="EMBL" id="WAS96115.1"/>
    </source>
</evidence>
<dbReference type="RefSeq" id="WP_269038456.1">
    <property type="nucleotide sequence ID" value="NZ_CP114040.1"/>
</dbReference>
<gene>
    <name evidence="1" type="ORF">O0S08_08115</name>
</gene>
<sequence>MTWFLDKAFLAGLDLHAYDAAAIATRVGAAPDAVAAFVDPRRTLWVQSGPEYGWLAGADRQHRPTLLFVGAPRLDSATVQPLNAVTFDRGAMTIETAAIALSGPLEWEGVLAAAAAAIGFIHVGNAPIFPFKHPTIWHYAAVPFPFHLHDDALGRGEGDPELVRRWIERGNYVLHCGDAFYLGEGGEVESS</sequence>
<protein>
    <submittedName>
        <fullName evidence="1">Uncharacterized protein</fullName>
    </submittedName>
</protein>